<name>A0A1H0JNF4_9SPHI</name>
<dbReference type="EMBL" id="FNGY01000015">
    <property type="protein sequence ID" value="SDO45072.1"/>
    <property type="molecule type" value="Genomic_DNA"/>
</dbReference>
<gene>
    <name evidence="1" type="ORF">SAMN05421820_11523</name>
</gene>
<keyword evidence="2" id="KW-1185">Reference proteome</keyword>
<evidence type="ECO:0000313" key="1">
    <source>
        <dbReference type="EMBL" id="SDO45072.1"/>
    </source>
</evidence>
<dbReference type="OrthoDB" id="653307at2"/>
<evidence type="ECO:0000313" key="2">
    <source>
        <dbReference type="Proteomes" id="UP000183200"/>
    </source>
</evidence>
<dbReference type="Pfam" id="PF19822">
    <property type="entry name" value="DUF6304"/>
    <property type="match status" value="1"/>
</dbReference>
<protein>
    <submittedName>
        <fullName evidence="1">Uncharacterized protein</fullName>
    </submittedName>
</protein>
<dbReference type="RefSeq" id="WP_074612576.1">
    <property type="nucleotide sequence ID" value="NZ_FNGY01000015.1"/>
</dbReference>
<dbReference type="InterPro" id="IPR046271">
    <property type="entry name" value="DUF6304"/>
</dbReference>
<proteinExistence type="predicted"/>
<dbReference type="Proteomes" id="UP000183200">
    <property type="component" value="Unassembled WGS sequence"/>
</dbReference>
<reference evidence="2" key="1">
    <citation type="submission" date="2016-10" db="EMBL/GenBank/DDBJ databases">
        <authorList>
            <person name="Varghese N."/>
            <person name="Submissions S."/>
        </authorList>
    </citation>
    <scope>NUCLEOTIDE SEQUENCE [LARGE SCALE GENOMIC DNA]</scope>
    <source>
        <strain evidence="2">DSM 19110</strain>
    </source>
</reference>
<sequence>MIKQQKYRGTFTDDFGTNDIDILNDFENLYFEIDGVKFEGLEFGDFEILNKKDYSDQQLERFTFSAAAICNYKMTIFIPQVIIDNVENRTFTTNLILEYDLGKPKLPRGFDLKLRLNVIIDGQIFEGFSDYDISYAFDQILEQFGDQYKLKNCYGCLYSDYSPYGQKGFGGLYCFVRQKEKYLSVEIPKDSYKFDYFEKCENDYDIVQETFCCDKYEIRKQGTGYRG</sequence>
<dbReference type="AlphaFoldDB" id="A0A1H0JNF4"/>
<organism evidence="1 2">
    <name type="scientific">Pedobacter steynii</name>
    <dbReference type="NCBI Taxonomy" id="430522"/>
    <lineage>
        <taxon>Bacteria</taxon>
        <taxon>Pseudomonadati</taxon>
        <taxon>Bacteroidota</taxon>
        <taxon>Sphingobacteriia</taxon>
        <taxon>Sphingobacteriales</taxon>
        <taxon>Sphingobacteriaceae</taxon>
        <taxon>Pedobacter</taxon>
    </lineage>
</organism>
<accession>A0A1H0JNF4</accession>